<keyword evidence="1" id="KW-0812">Transmembrane</keyword>
<gene>
    <name evidence="2" type="ORF">A2406_00045</name>
</gene>
<feature type="transmembrane region" description="Helical" evidence="1">
    <location>
        <begin position="93"/>
        <end position="113"/>
    </location>
</feature>
<evidence type="ECO:0000256" key="1">
    <source>
        <dbReference type="SAM" id="Phobius"/>
    </source>
</evidence>
<feature type="transmembrane region" description="Helical" evidence="1">
    <location>
        <begin position="166"/>
        <end position="193"/>
    </location>
</feature>
<evidence type="ECO:0000313" key="3">
    <source>
        <dbReference type="Proteomes" id="UP000177626"/>
    </source>
</evidence>
<accession>A0A1G2BXX9</accession>
<dbReference type="EMBL" id="MHKQ01000023">
    <property type="protein sequence ID" value="OGY93369.1"/>
    <property type="molecule type" value="Genomic_DNA"/>
</dbReference>
<feature type="transmembrane region" description="Helical" evidence="1">
    <location>
        <begin position="311"/>
        <end position="327"/>
    </location>
</feature>
<keyword evidence="1" id="KW-1133">Transmembrane helix</keyword>
<feature type="transmembrane region" description="Helical" evidence="1">
    <location>
        <begin position="284"/>
        <end position="304"/>
    </location>
</feature>
<dbReference type="AlphaFoldDB" id="A0A1G2BXX9"/>
<feature type="transmembrane region" description="Helical" evidence="1">
    <location>
        <begin position="229"/>
        <end position="247"/>
    </location>
</feature>
<feature type="transmembrane region" description="Helical" evidence="1">
    <location>
        <begin position="144"/>
        <end position="160"/>
    </location>
</feature>
<evidence type="ECO:0000313" key="2">
    <source>
        <dbReference type="EMBL" id="OGY93369.1"/>
    </source>
</evidence>
<comment type="caution">
    <text evidence="2">The sequence shown here is derived from an EMBL/GenBank/DDBJ whole genome shotgun (WGS) entry which is preliminary data.</text>
</comment>
<proteinExistence type="predicted"/>
<dbReference type="Proteomes" id="UP000177626">
    <property type="component" value="Unassembled WGS sequence"/>
</dbReference>
<organism evidence="2 3">
    <name type="scientific">Candidatus Komeilibacteria bacterium RIFOXYC1_FULL_37_11</name>
    <dbReference type="NCBI Taxonomy" id="1798555"/>
    <lineage>
        <taxon>Bacteria</taxon>
        <taxon>Candidatus Komeiliibacteriota</taxon>
    </lineage>
</organism>
<feature type="transmembrane region" description="Helical" evidence="1">
    <location>
        <begin position="374"/>
        <end position="392"/>
    </location>
</feature>
<sequence>MLNIKKLKEKYKIDYWLLAFTMSIYYGQIQWNNFIGDPDGFYHAKLAQLISQGIFIKSLPWMQFSTLKDNFTDHQLLYHILLAPFTIFWDPLLAVKIATVFFSMAMILIFYWLLKKFKIPWPLIFALSFLILNGLNWRISLIKVNSLSLLIIYLIIYALFKQKYLLSTLLGILFVWLYGGWPMALVILTVYILSEKIYRQLSKHKLKIFINQRIEILDHFKKRPKLLKTASYLLAGLITGLIVNPYWPQNIYFYYQQFLQIGVINMGDKFTVGSEWYGATLSQIVSSAPHLFAVALLAMAVLLLNIKKTSHLSIFSFLMALGFFLLTLKSKRYIEYCLPFALLFTASATKDINKFLDKKKYLIKWQNFSSKMRLYLMIFFTLLLIMIMPITYDKILNVRLSGRYEINQFVPASQWLEKNTPKNSIVFHSDWDEWPILFYNSSHNYYIIGLDPTFIENYDANLHWLYRELTYGNISYKPASYIKKYFQAQYIFVDKFGHDQMIKNLFRDQGAKEVYQNDKTIIYRII</sequence>
<evidence type="ECO:0008006" key="4">
    <source>
        <dbReference type="Google" id="ProtNLM"/>
    </source>
</evidence>
<reference evidence="2 3" key="1">
    <citation type="journal article" date="2016" name="Nat. Commun.">
        <title>Thousands of microbial genomes shed light on interconnected biogeochemical processes in an aquifer system.</title>
        <authorList>
            <person name="Anantharaman K."/>
            <person name="Brown C.T."/>
            <person name="Hug L.A."/>
            <person name="Sharon I."/>
            <person name="Castelle C.J."/>
            <person name="Probst A.J."/>
            <person name="Thomas B.C."/>
            <person name="Singh A."/>
            <person name="Wilkins M.J."/>
            <person name="Karaoz U."/>
            <person name="Brodie E.L."/>
            <person name="Williams K.H."/>
            <person name="Hubbard S.S."/>
            <person name="Banfield J.F."/>
        </authorList>
    </citation>
    <scope>NUCLEOTIDE SEQUENCE [LARGE SCALE GENOMIC DNA]</scope>
</reference>
<keyword evidence="1" id="KW-0472">Membrane</keyword>
<protein>
    <recommendedName>
        <fullName evidence="4">Glycosyltransferase RgtA/B/C/D-like domain-containing protein</fullName>
    </recommendedName>
</protein>
<name>A0A1G2BXX9_9BACT</name>